<dbReference type="EMBL" id="LJQD01000372">
    <property type="protein sequence ID" value="KPW93171.1"/>
    <property type="molecule type" value="Genomic_DNA"/>
</dbReference>
<sequence length="78" mass="8402">MVKLTPDPPSNLEETLIRISDLMRCAAATAHEAGDQLNGQGRDLTLTVIYLLDMAQMLIEPSIAGVGRCPPPGLEKQD</sequence>
<dbReference type="AlphaFoldDB" id="A0A0P9MVZ4"/>
<comment type="caution">
    <text evidence="1">The sequence shown here is derived from an EMBL/GenBank/DDBJ whole genome shotgun (WGS) entry which is preliminary data.</text>
</comment>
<organism evidence="1 2">
    <name type="scientific">Pseudomonas syringae pv. castaneae</name>
    <dbReference type="NCBI Taxonomy" id="264450"/>
    <lineage>
        <taxon>Bacteria</taxon>
        <taxon>Pseudomonadati</taxon>
        <taxon>Pseudomonadota</taxon>
        <taxon>Gammaproteobacteria</taxon>
        <taxon>Pseudomonadales</taxon>
        <taxon>Pseudomonadaceae</taxon>
        <taxon>Pseudomonas</taxon>
        <taxon>Pseudomonas syringae</taxon>
    </lineage>
</organism>
<evidence type="ECO:0000313" key="1">
    <source>
        <dbReference type="EMBL" id="KPW93171.1"/>
    </source>
</evidence>
<evidence type="ECO:0000313" key="2">
    <source>
        <dbReference type="Proteomes" id="UP000050381"/>
    </source>
</evidence>
<gene>
    <name evidence="1" type="ORF">ALO79_04787</name>
</gene>
<dbReference type="Proteomes" id="UP000050381">
    <property type="component" value="Unassembled WGS sequence"/>
</dbReference>
<reference evidence="1 2" key="1">
    <citation type="submission" date="2015-09" db="EMBL/GenBank/DDBJ databases">
        <title>Genome announcement of multiple Pseudomonas syringae strains.</title>
        <authorList>
            <person name="Thakur S."/>
            <person name="Wang P.W."/>
            <person name="Gong Y."/>
            <person name="Weir B.S."/>
            <person name="Guttman D.S."/>
        </authorList>
    </citation>
    <scope>NUCLEOTIDE SEQUENCE [LARGE SCALE GENOMIC DNA]</scope>
    <source>
        <strain evidence="1 2">ICMP9419</strain>
    </source>
</reference>
<dbReference type="Pfam" id="PF19619">
    <property type="entry name" value="DUF6124"/>
    <property type="match status" value="1"/>
</dbReference>
<dbReference type="PATRIC" id="fig|264450.4.peg.5685"/>
<accession>A0A0P9MVZ4</accession>
<proteinExistence type="predicted"/>
<dbReference type="RefSeq" id="WP_057401471.1">
    <property type="nucleotide sequence ID" value="NZ_LIIH01000170.1"/>
</dbReference>
<name>A0A0P9MVZ4_PSESX</name>
<protein>
    <submittedName>
        <fullName evidence="1">Uncharacterized protein</fullName>
    </submittedName>
</protein>